<dbReference type="PANTHER" id="PTHR43000">
    <property type="entry name" value="DTDP-D-GLUCOSE 4,6-DEHYDRATASE-RELATED"/>
    <property type="match status" value="1"/>
</dbReference>
<keyword evidence="10" id="KW-1185">Reference proteome</keyword>
<evidence type="ECO:0000256" key="2">
    <source>
        <dbReference type="ARBA" id="ARBA00001911"/>
    </source>
</evidence>
<evidence type="ECO:0000259" key="8">
    <source>
        <dbReference type="Pfam" id="PF16363"/>
    </source>
</evidence>
<dbReference type="InterPro" id="IPR005888">
    <property type="entry name" value="dTDP_Gluc_deHydtase"/>
</dbReference>
<comment type="similarity">
    <text evidence="3 7">Belongs to the NAD(P)-dependent epimerase/dehydratase family. dTDP-glucose dehydratase subfamily.</text>
</comment>
<accession>A0A328C2L6</accession>
<evidence type="ECO:0000313" key="9">
    <source>
        <dbReference type="EMBL" id="RAL20519.1"/>
    </source>
</evidence>
<dbReference type="OrthoDB" id="9803010at2"/>
<comment type="cofactor">
    <cofactor evidence="2 7">
        <name>NAD(+)</name>
        <dbReference type="ChEBI" id="CHEBI:57540"/>
    </cofactor>
</comment>
<dbReference type="Gene3D" id="3.40.50.720">
    <property type="entry name" value="NAD(P)-binding Rossmann-like Domain"/>
    <property type="match status" value="1"/>
</dbReference>
<dbReference type="GO" id="GO:0009225">
    <property type="term" value="P:nucleotide-sugar metabolic process"/>
    <property type="evidence" value="ECO:0007669"/>
    <property type="project" value="InterPro"/>
</dbReference>
<dbReference type="InterPro" id="IPR016040">
    <property type="entry name" value="NAD(P)-bd_dom"/>
</dbReference>
<evidence type="ECO:0000256" key="3">
    <source>
        <dbReference type="ARBA" id="ARBA00008178"/>
    </source>
</evidence>
<evidence type="ECO:0000256" key="5">
    <source>
        <dbReference type="ARBA" id="ARBA00023027"/>
    </source>
</evidence>
<dbReference type="NCBIfam" id="TIGR01181">
    <property type="entry name" value="dTDP_gluc_dehyt"/>
    <property type="match status" value="1"/>
</dbReference>
<dbReference type="Pfam" id="PF16363">
    <property type="entry name" value="GDP_Man_Dehyd"/>
    <property type="match status" value="1"/>
</dbReference>
<dbReference type="GO" id="GO:0008460">
    <property type="term" value="F:dTDP-glucose 4,6-dehydratase activity"/>
    <property type="evidence" value="ECO:0007669"/>
    <property type="project" value="UniProtKB-EC"/>
</dbReference>
<gene>
    <name evidence="9" type="primary">rfbB</name>
    <name evidence="9" type="ORF">DL240_17110</name>
</gene>
<evidence type="ECO:0000256" key="4">
    <source>
        <dbReference type="ARBA" id="ARBA00011990"/>
    </source>
</evidence>
<evidence type="ECO:0000256" key="7">
    <source>
        <dbReference type="RuleBase" id="RU004473"/>
    </source>
</evidence>
<comment type="catalytic activity">
    <reaction evidence="1 7">
        <text>dTDP-alpha-D-glucose = dTDP-4-dehydro-6-deoxy-alpha-D-glucose + H2O</text>
        <dbReference type="Rhea" id="RHEA:17221"/>
        <dbReference type="ChEBI" id="CHEBI:15377"/>
        <dbReference type="ChEBI" id="CHEBI:57477"/>
        <dbReference type="ChEBI" id="CHEBI:57649"/>
        <dbReference type="EC" id="4.2.1.46"/>
    </reaction>
</comment>
<proteinExistence type="inferred from homology"/>
<protein>
    <recommendedName>
        <fullName evidence="4 7">dTDP-glucose 4,6-dehydratase</fullName>
        <ecNumber evidence="4 7">4.2.1.46</ecNumber>
    </recommendedName>
</protein>
<feature type="domain" description="NAD(P)-binding" evidence="8">
    <location>
        <begin position="7"/>
        <end position="321"/>
    </location>
</feature>
<sequence>MDASHLLVTGGAGFIGANLVHWLRREHPGVRVSVVDKLTYAGNRRYLEELIARREVPLIVADIADREAMEGLFARSDFDGVIHLAAESHVDRSISGPAAFIQTNVVGSFVLLEAARQAWEKRGIEGRFLHVSTDEVYGSLGPRGAFSERSPYDPSSPYSATKASSDHLARAYHRTYGMDVVITNCSNNFGPYQYPEKLIPVIIRRLSQGLEVPVYGDGRHVRDWLYVEDHCRALGLVFEQGESGQSYNVGAHNEWTNLELVHTLGELVDRRLGRAEGTARSLVRFVADRPGHDRRYAIDAGRIRKDLGWEPAWSFEAALEHTVDWYLTHMDRIWAPGPVSPGRWA</sequence>
<evidence type="ECO:0000256" key="6">
    <source>
        <dbReference type="ARBA" id="ARBA00023239"/>
    </source>
</evidence>
<dbReference type="RefSeq" id="WP_111731115.1">
    <property type="nucleotide sequence ID" value="NZ_QHKO01000010.1"/>
</dbReference>
<keyword evidence="5" id="KW-0520">NAD</keyword>
<dbReference type="InterPro" id="IPR036291">
    <property type="entry name" value="NAD(P)-bd_dom_sf"/>
</dbReference>
<dbReference type="Gene3D" id="3.90.25.10">
    <property type="entry name" value="UDP-galactose 4-epimerase, domain 1"/>
    <property type="match status" value="1"/>
</dbReference>
<dbReference type="CDD" id="cd05246">
    <property type="entry name" value="dTDP_GD_SDR_e"/>
    <property type="match status" value="1"/>
</dbReference>
<dbReference type="EMBL" id="QHKO01000010">
    <property type="protein sequence ID" value="RAL20519.1"/>
    <property type="molecule type" value="Genomic_DNA"/>
</dbReference>
<dbReference type="SUPFAM" id="SSF51735">
    <property type="entry name" value="NAD(P)-binding Rossmann-fold domains"/>
    <property type="match status" value="1"/>
</dbReference>
<evidence type="ECO:0000313" key="10">
    <source>
        <dbReference type="Proteomes" id="UP000249169"/>
    </source>
</evidence>
<comment type="caution">
    <text evidence="9">The sequence shown here is derived from an EMBL/GenBank/DDBJ whole genome shotgun (WGS) entry which is preliminary data.</text>
</comment>
<dbReference type="AlphaFoldDB" id="A0A328C2L6"/>
<dbReference type="EC" id="4.2.1.46" evidence="4 7"/>
<organism evidence="9 10">
    <name type="scientific">Lujinxingia litoralis</name>
    <dbReference type="NCBI Taxonomy" id="2211119"/>
    <lineage>
        <taxon>Bacteria</taxon>
        <taxon>Deltaproteobacteria</taxon>
        <taxon>Bradymonadales</taxon>
        <taxon>Lujinxingiaceae</taxon>
        <taxon>Lujinxingia</taxon>
    </lineage>
</organism>
<evidence type="ECO:0000256" key="1">
    <source>
        <dbReference type="ARBA" id="ARBA00001539"/>
    </source>
</evidence>
<dbReference type="Proteomes" id="UP000249169">
    <property type="component" value="Unassembled WGS sequence"/>
</dbReference>
<name>A0A328C2L6_9DELT</name>
<reference evidence="9 10" key="1">
    <citation type="submission" date="2018-05" db="EMBL/GenBank/DDBJ databases">
        <title>Lujinxingia marina gen. nov. sp. nov., a new facultative anaerobic member of the class Deltaproteobacteria, and proposal of Lujinxingaceae fam. nov.</title>
        <authorList>
            <person name="Li C.-M."/>
        </authorList>
    </citation>
    <scope>NUCLEOTIDE SEQUENCE [LARGE SCALE GENOMIC DNA]</scope>
    <source>
        <strain evidence="9 10">B210</strain>
    </source>
</reference>
<keyword evidence="6 7" id="KW-0456">Lyase</keyword>